<dbReference type="AlphaFoldDB" id="A0A5A7SK39"/>
<keyword evidence="3" id="KW-0808">Transferase</keyword>
<evidence type="ECO:0000313" key="4">
    <source>
        <dbReference type="Proteomes" id="UP000321393"/>
    </source>
</evidence>
<dbReference type="OrthoDB" id="5835829at2759"/>
<evidence type="ECO:0000313" key="5">
    <source>
        <dbReference type="Proteomes" id="UP000321947"/>
    </source>
</evidence>
<dbReference type="Proteomes" id="UP000321947">
    <property type="component" value="Unassembled WGS sequence"/>
</dbReference>
<evidence type="ECO:0000256" key="1">
    <source>
        <dbReference type="SAM" id="MobiDB-lite"/>
    </source>
</evidence>
<evidence type="ECO:0000313" key="2">
    <source>
        <dbReference type="EMBL" id="KAA0031504.1"/>
    </source>
</evidence>
<comment type="caution">
    <text evidence="2">The sequence shown here is derived from an EMBL/GenBank/DDBJ whole genome shotgun (WGS) entry which is preliminary data.</text>
</comment>
<name>A0A5A7SK39_CUCMM</name>
<dbReference type="EMBL" id="SSTE01022915">
    <property type="protein sequence ID" value="KAA0031504.1"/>
    <property type="molecule type" value="Genomic_DNA"/>
</dbReference>
<sequence length="63" mass="7431">MYSHYCKTKWGNELEIGSDDVKREEVEKLVRVLMGAGEKGEEMRRNAKEWKTKAEEGLEWGRE</sequence>
<dbReference type="EMBL" id="SSTD01013385">
    <property type="protein sequence ID" value="TYK06957.1"/>
    <property type="molecule type" value="Genomic_DNA"/>
</dbReference>
<proteinExistence type="predicted"/>
<organism evidence="2 4">
    <name type="scientific">Cucumis melo var. makuwa</name>
    <name type="common">Oriental melon</name>
    <dbReference type="NCBI Taxonomy" id="1194695"/>
    <lineage>
        <taxon>Eukaryota</taxon>
        <taxon>Viridiplantae</taxon>
        <taxon>Streptophyta</taxon>
        <taxon>Embryophyta</taxon>
        <taxon>Tracheophyta</taxon>
        <taxon>Spermatophyta</taxon>
        <taxon>Magnoliopsida</taxon>
        <taxon>eudicotyledons</taxon>
        <taxon>Gunneridae</taxon>
        <taxon>Pentapetalae</taxon>
        <taxon>rosids</taxon>
        <taxon>fabids</taxon>
        <taxon>Cucurbitales</taxon>
        <taxon>Cucurbitaceae</taxon>
        <taxon>Benincaseae</taxon>
        <taxon>Cucumis</taxon>
    </lineage>
</organism>
<evidence type="ECO:0000313" key="3">
    <source>
        <dbReference type="EMBL" id="TYK06957.1"/>
    </source>
</evidence>
<dbReference type="Proteomes" id="UP000321393">
    <property type="component" value="Unassembled WGS sequence"/>
</dbReference>
<dbReference type="STRING" id="1194695.A0A5A7SK39"/>
<reference evidence="4 5" key="1">
    <citation type="submission" date="2019-08" db="EMBL/GenBank/DDBJ databases">
        <title>Draft genome sequences of two oriental melons (Cucumis melo L. var makuwa).</title>
        <authorList>
            <person name="Kwon S.-Y."/>
        </authorList>
    </citation>
    <scope>NUCLEOTIDE SEQUENCE [LARGE SCALE GENOMIC DNA]</scope>
    <source>
        <strain evidence="5">cv. Chang Bougi</strain>
        <strain evidence="4">cv. SW 3</strain>
        <tissue evidence="2">Leaf</tissue>
    </source>
</reference>
<dbReference type="SUPFAM" id="SSF53756">
    <property type="entry name" value="UDP-Glycosyltransferase/glycogen phosphorylase"/>
    <property type="match status" value="1"/>
</dbReference>
<feature type="region of interest" description="Disordered" evidence="1">
    <location>
        <begin position="42"/>
        <end position="63"/>
    </location>
</feature>
<dbReference type="Gene3D" id="3.40.50.2000">
    <property type="entry name" value="Glycogen Phosphorylase B"/>
    <property type="match status" value="1"/>
</dbReference>
<accession>A0A5A7SK39</accession>
<protein>
    <submittedName>
        <fullName evidence="2">7-deoxyloganetin glucosyltransferase-like</fullName>
    </submittedName>
</protein>
<dbReference type="GO" id="GO:0016740">
    <property type="term" value="F:transferase activity"/>
    <property type="evidence" value="ECO:0007669"/>
    <property type="project" value="UniProtKB-KW"/>
</dbReference>
<gene>
    <name evidence="3" type="ORF">E5676_scaffold13G002700</name>
    <name evidence="2" type="ORF">E6C27_scaffold139G002660</name>
</gene>